<dbReference type="InterPro" id="IPR049046">
    <property type="entry name" value="Beta-AFase-like_GH127_middle"/>
</dbReference>
<accession>S0FLG8</accession>
<dbReference type="AlphaFoldDB" id="S0FLG8"/>
<evidence type="ECO:0000259" key="2">
    <source>
        <dbReference type="Pfam" id="PF20736"/>
    </source>
</evidence>
<evidence type="ECO:0000313" key="3">
    <source>
        <dbReference type="EMBL" id="EMS71161.1"/>
    </source>
</evidence>
<dbReference type="GO" id="GO:0005975">
    <property type="term" value="P:carbohydrate metabolic process"/>
    <property type="evidence" value="ECO:0007669"/>
    <property type="project" value="InterPro"/>
</dbReference>
<evidence type="ECO:0000259" key="1">
    <source>
        <dbReference type="Pfam" id="PF07944"/>
    </source>
</evidence>
<feature type="domain" description="Non-reducing end beta-L-arabinofuranosidase-like GH127 middle" evidence="2">
    <location>
        <begin position="400"/>
        <end position="494"/>
    </location>
</feature>
<organism evidence="3 4">
    <name type="scientific">Ruminiclostridium cellobioparum subsp. termitidis CT1112</name>
    <dbReference type="NCBI Taxonomy" id="1195236"/>
    <lineage>
        <taxon>Bacteria</taxon>
        <taxon>Bacillati</taxon>
        <taxon>Bacillota</taxon>
        <taxon>Clostridia</taxon>
        <taxon>Eubacteriales</taxon>
        <taxon>Oscillospiraceae</taxon>
        <taxon>Ruminiclostridium</taxon>
    </lineage>
</organism>
<dbReference type="RefSeq" id="WP_004626883.1">
    <property type="nucleotide sequence ID" value="NZ_AORV01000042.1"/>
</dbReference>
<evidence type="ECO:0000313" key="4">
    <source>
        <dbReference type="Proteomes" id="UP000014155"/>
    </source>
</evidence>
<dbReference type="PANTHER" id="PTHR31151">
    <property type="entry name" value="PROLINE-TRNA LIGASE (DUF1680)"/>
    <property type="match status" value="1"/>
</dbReference>
<dbReference type="PANTHER" id="PTHR31151:SF0">
    <property type="entry name" value="PROLINE-TRNA LIGASE (DUF1680)"/>
    <property type="match status" value="1"/>
</dbReference>
<protein>
    <submittedName>
        <fullName evidence="3">Uncharacterized protein</fullName>
    </submittedName>
</protein>
<feature type="domain" description="Non-reducing end beta-L-arabinofuranosidase-like GH127 catalytic" evidence="1">
    <location>
        <begin position="11"/>
        <end position="388"/>
    </location>
</feature>
<dbReference type="Pfam" id="PF20736">
    <property type="entry name" value="Glyco_hydro127M"/>
    <property type="match status" value="1"/>
</dbReference>
<reference evidence="3 4" key="1">
    <citation type="journal article" date="2013" name="Genome Announc.">
        <title>Draft Genome Sequence of the Cellulolytic, Mesophilic, Anaerobic Bacterium Clostridium termitidis Strain CT1112 (DSM 5398).</title>
        <authorList>
            <person name="Lal S."/>
            <person name="Ramachandran U."/>
            <person name="Zhang X."/>
            <person name="Munir R."/>
            <person name="Sparling R."/>
            <person name="Levin D.B."/>
        </authorList>
    </citation>
    <scope>NUCLEOTIDE SEQUENCE [LARGE SCALE GENOMIC DNA]</scope>
    <source>
        <strain evidence="3 4">CT1112</strain>
    </source>
</reference>
<dbReference type="InterPro" id="IPR012878">
    <property type="entry name" value="Beta-AFase-like_GH127_cat"/>
</dbReference>
<name>S0FLG8_RUMCE</name>
<comment type="caution">
    <text evidence="3">The sequence shown here is derived from an EMBL/GenBank/DDBJ whole genome shotgun (WGS) entry which is preliminary data.</text>
</comment>
<dbReference type="Proteomes" id="UP000014155">
    <property type="component" value="Unassembled WGS sequence"/>
</dbReference>
<dbReference type="InterPro" id="IPR008928">
    <property type="entry name" value="6-hairpin_glycosidase_sf"/>
</dbReference>
<dbReference type="eggNOG" id="COG3533">
    <property type="taxonomic scope" value="Bacteria"/>
</dbReference>
<dbReference type="EMBL" id="AORV01000042">
    <property type="protein sequence ID" value="EMS71161.1"/>
    <property type="molecule type" value="Genomic_DNA"/>
</dbReference>
<proteinExistence type="predicted"/>
<dbReference type="STRING" id="1195236.CTER_3069"/>
<dbReference type="SUPFAM" id="SSF48208">
    <property type="entry name" value="Six-hairpin glycosidases"/>
    <property type="match status" value="1"/>
</dbReference>
<keyword evidence="4" id="KW-1185">Reference proteome</keyword>
<sequence length="588" mass="68071">MPEYLGAKQMELTPSVFTERFDINKAYLMSLKNEKLLQNYYMQAGIFGRIIETDKNTIPDIHWGWESPCCQLRGHFLGHWLSAAARVYKQTGDEEVRGKAVNIVKQLAVCQQENGGIWAGSIPEQYMEWVVRKKKVWAPQYTVHKTLMGLVDMYRYAGDETSLKIADTWADWFLDWSGNFTREQMDDILDVETGAMLEVWADLYGITKNDKYLELIKRYDRPRLFENLLNGIETVSGKHANTTIVEIHGAARIYEVTGIERYRKIVEAYWKQTVEDLGYFCTGGQTTAEVWTQPGVQSTMLSETNQEHCVVYNMIRLADFLYRWTKEVKYLDYIERNIYNGLFAQQNIETGMVIYYLPLHCGAKKKWGSPTHDFWCCHGTLLQAHTLYTDLSIYKNGEELVFAQYIPSKLVYDKNGTSVEIEQNYLKGKETWKLPDNSNIHISIKTGQSVKLPLTFRIPWWAGDNFSVKVDGHRLKDLEVKNGFITIEQTWHDNIVQLEFIKKIWVCPADDNPNLVAFMYGPVVLAGLTAEARTLYKKGLSTEDLLIGCNKNAWEDVSFYTVNQDVNVKFIPLYNVKDEIYTTYFSIE</sequence>
<dbReference type="Pfam" id="PF07944">
    <property type="entry name" value="Beta-AFase-like_GH127_cat"/>
    <property type="match status" value="1"/>
</dbReference>
<gene>
    <name evidence="3" type="ORF">CTER_3069</name>
</gene>
<dbReference type="PATRIC" id="fig|1195236.3.peg.3294"/>
<dbReference type="Gene3D" id="1.50.10.20">
    <property type="match status" value="1"/>
</dbReference>